<dbReference type="EMBL" id="KP211907">
    <property type="protein sequence ID" value="ANV80763.1"/>
    <property type="molecule type" value="Genomic_DNA"/>
</dbReference>
<feature type="compositionally biased region" description="Basic and acidic residues" evidence="7">
    <location>
        <begin position="497"/>
        <end position="507"/>
    </location>
</feature>
<dbReference type="InterPro" id="IPR050685">
    <property type="entry name" value="LDLR"/>
</dbReference>
<dbReference type="CDD" id="cd00112">
    <property type="entry name" value="LDLa"/>
    <property type="match status" value="2"/>
</dbReference>
<dbReference type="InterPro" id="IPR018247">
    <property type="entry name" value="EF_Hand_1_Ca_BS"/>
</dbReference>
<feature type="domain" description="EF-hand" evidence="8">
    <location>
        <begin position="357"/>
        <end position="392"/>
    </location>
</feature>
<dbReference type="PRINTS" id="PR00261">
    <property type="entry name" value="LDLRECEPTOR"/>
</dbReference>
<evidence type="ECO:0000256" key="4">
    <source>
        <dbReference type="ARBA" id="ARBA00022989"/>
    </source>
</evidence>
<dbReference type="SUPFAM" id="SSF57424">
    <property type="entry name" value="LDL receptor-like module"/>
    <property type="match status" value="2"/>
</dbReference>
<dbReference type="PROSITE" id="PS00018">
    <property type="entry name" value="EF_HAND_1"/>
    <property type="match status" value="1"/>
</dbReference>
<keyword evidence="4" id="KW-1133">Transmembrane helix</keyword>
<dbReference type="Gene3D" id="4.10.400.10">
    <property type="entry name" value="Low-density Lipoprotein Receptor"/>
    <property type="match status" value="2"/>
</dbReference>
<dbReference type="Pfam" id="PF00057">
    <property type="entry name" value="Ldl_recept_a"/>
    <property type="match status" value="1"/>
</dbReference>
<name>A0A1B1TER1_9ARCH</name>
<evidence type="ECO:0000256" key="7">
    <source>
        <dbReference type="SAM" id="MobiDB-lite"/>
    </source>
</evidence>
<reference evidence="9" key="2">
    <citation type="journal article" date="2015" name="ISME J.">
        <title>A new class of marine Euryarchaeota group II from the Mediterranean deep chlorophyll maximum.</title>
        <authorList>
            <person name="Martin-Cuadrado A.B."/>
            <person name="Garcia-Heredia I."/>
            <person name="Molto A.G."/>
            <person name="Lopez-Ubeda R."/>
            <person name="Kimes N."/>
            <person name="Lopez-Garcia P."/>
            <person name="Moreira D."/>
            <person name="Rodriguez-Valera F."/>
        </authorList>
    </citation>
    <scope>NUCLEOTIDE SEQUENCE</scope>
</reference>
<dbReference type="InterPro" id="IPR002172">
    <property type="entry name" value="LDrepeatLR_classA_rpt"/>
</dbReference>
<evidence type="ECO:0000256" key="5">
    <source>
        <dbReference type="ARBA" id="ARBA00023136"/>
    </source>
</evidence>
<accession>A0A1B1TER1</accession>
<dbReference type="Gene3D" id="1.10.238.10">
    <property type="entry name" value="EF-hand"/>
    <property type="match status" value="1"/>
</dbReference>
<dbReference type="SUPFAM" id="SSF47473">
    <property type="entry name" value="EF-hand"/>
    <property type="match status" value="1"/>
</dbReference>
<dbReference type="GO" id="GO:0005509">
    <property type="term" value="F:calcium ion binding"/>
    <property type="evidence" value="ECO:0007669"/>
    <property type="project" value="InterPro"/>
</dbReference>
<proteinExistence type="predicted"/>
<organism evidence="9">
    <name type="scientific">uncultured Poseidoniia archaeon</name>
    <dbReference type="NCBI Taxonomy" id="1697135"/>
    <lineage>
        <taxon>Archaea</taxon>
        <taxon>Methanobacteriati</taxon>
        <taxon>Thermoplasmatota</taxon>
        <taxon>Candidatus Poseidoniia</taxon>
        <taxon>environmental samples</taxon>
    </lineage>
</organism>
<keyword evidence="5" id="KW-0472">Membrane</keyword>
<feature type="domain" description="EF-hand" evidence="8">
    <location>
        <begin position="317"/>
        <end position="352"/>
    </location>
</feature>
<evidence type="ECO:0000256" key="1">
    <source>
        <dbReference type="ARBA" id="ARBA00004167"/>
    </source>
</evidence>
<evidence type="ECO:0000256" key="2">
    <source>
        <dbReference type="ARBA" id="ARBA00022692"/>
    </source>
</evidence>
<feature type="compositionally biased region" description="Acidic residues" evidence="7">
    <location>
        <begin position="404"/>
        <end position="430"/>
    </location>
</feature>
<dbReference type="InterPro" id="IPR011992">
    <property type="entry name" value="EF-hand-dom_pair"/>
</dbReference>
<feature type="region of interest" description="Disordered" evidence="7">
    <location>
        <begin position="350"/>
        <end position="374"/>
    </location>
</feature>
<dbReference type="InterPro" id="IPR002048">
    <property type="entry name" value="EF_hand_dom"/>
</dbReference>
<sequence length="646" mass="71349">MNRIIVALASLLIVTTPLAGCLDEATLEEIIDDIVGCMDTQAKNYDENATTELVGNCIYAASMDAFFDAMNQEIDIQSMLNQSTTAGYSMSMTMPMGDELGDMGDAMMLVEETVMVNMSANAAHVSMVMSVPMMFSSTTTMIQVGEVVNVHHKLDGMMVTEMGAETIDDKYQTRDMNPNVMEWVIPMLADSMASDMGDGSEDPKDDLTDEGWDMESATISVSFDSSTNAQTMALSTTNETGSIMNLSIKIDESSNLMSYSMVMTNETGSASHVNYAIMWDEAVVITVDQTLPKTAIPVHWDGLPDSNNHEDDDWDNDDDPSVDDMMMMIDQDGDSLISWDEFEHFIINEDGGWEDDDDRSETQDHFNYSDDNQDGYLDIDELSNWIESMDDNEEDMWMCDNGEEIPESWVNDGEEDCSDGSDEYDNDNSDDGDHDHDHDNDDSDEGDHDHDNDGDSDNEPDMFVCDNGNEIPMDWVNDGMDDCGDNSDEYDNDNSDDGDHDHDHDNDDSGNDGWGDEPRDLSLTVANNQTFEAPLSDFSIQFLTCNSDIRSECNVEESASLNSLTGQMGNSTYVYVDTDADGMISAGDTLEITNMAPNFDFDLYDSWSDSYVSDSGVNGPSIPGFGGILATISMLAAAFLLPRRDD</sequence>
<evidence type="ECO:0000256" key="6">
    <source>
        <dbReference type="ARBA" id="ARBA00023157"/>
    </source>
</evidence>
<keyword evidence="2" id="KW-0812">Transmembrane</keyword>
<dbReference type="PROSITE" id="PS50222">
    <property type="entry name" value="EF_HAND_2"/>
    <property type="match status" value="2"/>
</dbReference>
<keyword evidence="6" id="KW-1015">Disulfide bond</keyword>
<comment type="subcellular location">
    <subcellularLocation>
        <location evidence="1">Membrane</location>
        <topology evidence="1">Single-pass membrane protein</topology>
    </subcellularLocation>
</comment>
<evidence type="ECO:0000313" key="9">
    <source>
        <dbReference type="EMBL" id="ANV80763.1"/>
    </source>
</evidence>
<dbReference type="InterPro" id="IPR036055">
    <property type="entry name" value="LDL_receptor-like_sf"/>
</dbReference>
<dbReference type="AlphaFoldDB" id="A0A1B1TER1"/>
<reference evidence="9" key="1">
    <citation type="submission" date="2014-11" db="EMBL/GenBank/DDBJ databases">
        <authorList>
            <person name="Zhu J."/>
            <person name="Qi W."/>
            <person name="Song R."/>
        </authorList>
    </citation>
    <scope>NUCLEOTIDE SEQUENCE</scope>
</reference>
<dbReference type="PANTHER" id="PTHR24270">
    <property type="entry name" value="LOW-DENSITY LIPOPROTEIN RECEPTOR-RELATED"/>
    <property type="match status" value="1"/>
</dbReference>
<dbReference type="SMART" id="SM00054">
    <property type="entry name" value="EFh"/>
    <property type="match status" value="2"/>
</dbReference>
<feature type="region of interest" description="Disordered" evidence="7">
    <location>
        <begin position="404"/>
        <end position="520"/>
    </location>
</feature>
<feature type="compositionally biased region" description="Acidic residues" evidence="7">
    <location>
        <begin position="479"/>
        <end position="496"/>
    </location>
</feature>
<keyword evidence="3" id="KW-0677">Repeat</keyword>
<evidence type="ECO:0000259" key="8">
    <source>
        <dbReference type="PROSITE" id="PS50222"/>
    </source>
</evidence>
<dbReference type="GO" id="GO:0005886">
    <property type="term" value="C:plasma membrane"/>
    <property type="evidence" value="ECO:0007669"/>
    <property type="project" value="TreeGrafter"/>
</dbReference>
<dbReference type="SMART" id="SM00192">
    <property type="entry name" value="LDLa"/>
    <property type="match status" value="2"/>
</dbReference>
<evidence type="ECO:0000256" key="3">
    <source>
        <dbReference type="ARBA" id="ARBA00022737"/>
    </source>
</evidence>
<protein>
    <recommendedName>
        <fullName evidence="8">EF-hand domain-containing protein</fullName>
    </recommendedName>
</protein>